<evidence type="ECO:0000256" key="1">
    <source>
        <dbReference type="SAM" id="MobiDB-lite"/>
    </source>
</evidence>
<accession>A0AAV3XLV9</accession>
<dbReference type="Proteomes" id="UP001050975">
    <property type="component" value="Unassembled WGS sequence"/>
</dbReference>
<proteinExistence type="predicted"/>
<evidence type="ECO:0000313" key="2">
    <source>
        <dbReference type="EMBL" id="GET40512.1"/>
    </source>
</evidence>
<evidence type="ECO:0008006" key="4">
    <source>
        <dbReference type="Google" id="ProtNLM"/>
    </source>
</evidence>
<organism evidence="2 3">
    <name type="scientific">Microseira wollei NIES-4236</name>
    <dbReference type="NCBI Taxonomy" id="2530354"/>
    <lineage>
        <taxon>Bacteria</taxon>
        <taxon>Bacillati</taxon>
        <taxon>Cyanobacteriota</taxon>
        <taxon>Cyanophyceae</taxon>
        <taxon>Oscillatoriophycideae</taxon>
        <taxon>Aerosakkonematales</taxon>
        <taxon>Aerosakkonemataceae</taxon>
        <taxon>Microseira</taxon>
    </lineage>
</organism>
<dbReference type="InterPro" id="IPR014951">
    <property type="entry name" value="DUF1822"/>
</dbReference>
<dbReference type="EMBL" id="BLAY01000092">
    <property type="protein sequence ID" value="GET40512.1"/>
    <property type="molecule type" value="Genomic_DNA"/>
</dbReference>
<sequence length="392" mass="43623">MTDIAQMPQSVLMPITQAAQQMARQFAIEQPTEEKALQVYLNTLAVYAVNNYLRIMDISTDLKGGDSWNPVIRFACDVADLWVTGVGRLECRPLQVINRDPSNLPFKTDQEDALTGRWGDGESDPDPDLSTWSSSPPEFIRGESENSSLLESPGSYHGVSPRHRVPASERPLQSQPASISCYVPPETQDDRIGYVVVQIDLEQQEATLLGFAPTVTSEQLTIGELQPITEMLKNLESQKTQLVPLAKLSQWCQGIFEVGWQPVEAFLDNALAHSSFTQVAFRRSITKEIKRAKLINFGRHKPGIAVTLVVTLTQQEKTNGIGLQVFPQTGESFLPTKLKLAVLDESGTCFFEIASGSNDRFIQSRQFSGQRGERFRVQLSFGKISLMQDFAI</sequence>
<keyword evidence="3" id="KW-1185">Reference proteome</keyword>
<dbReference type="RefSeq" id="WP_226586380.1">
    <property type="nucleotide sequence ID" value="NZ_BLAY01000092.1"/>
</dbReference>
<comment type="caution">
    <text evidence="2">The sequence shown here is derived from an EMBL/GenBank/DDBJ whole genome shotgun (WGS) entry which is preliminary data.</text>
</comment>
<dbReference type="Pfam" id="PF08852">
    <property type="entry name" value="DUF1822"/>
    <property type="match status" value="2"/>
</dbReference>
<reference evidence="2" key="1">
    <citation type="submission" date="2019-10" db="EMBL/GenBank/DDBJ databases">
        <title>Draft genome sequece of Microseira wollei NIES-4236.</title>
        <authorList>
            <person name="Yamaguchi H."/>
            <person name="Suzuki S."/>
            <person name="Kawachi M."/>
        </authorList>
    </citation>
    <scope>NUCLEOTIDE SEQUENCE</scope>
    <source>
        <strain evidence="2">NIES-4236</strain>
    </source>
</reference>
<gene>
    <name evidence="2" type="ORF">MiSe_53210</name>
</gene>
<protein>
    <recommendedName>
        <fullName evidence="4">DUF1822 family protein</fullName>
    </recommendedName>
</protein>
<dbReference type="AlphaFoldDB" id="A0AAV3XLV9"/>
<evidence type="ECO:0000313" key="3">
    <source>
        <dbReference type="Proteomes" id="UP001050975"/>
    </source>
</evidence>
<feature type="region of interest" description="Disordered" evidence="1">
    <location>
        <begin position="100"/>
        <end position="171"/>
    </location>
</feature>
<name>A0AAV3XLV9_9CYAN</name>